<organism evidence="2 3">
    <name type="scientific">Sphaerosporella brunnea</name>
    <dbReference type="NCBI Taxonomy" id="1250544"/>
    <lineage>
        <taxon>Eukaryota</taxon>
        <taxon>Fungi</taxon>
        <taxon>Dikarya</taxon>
        <taxon>Ascomycota</taxon>
        <taxon>Pezizomycotina</taxon>
        <taxon>Pezizomycetes</taxon>
        <taxon>Pezizales</taxon>
        <taxon>Pyronemataceae</taxon>
        <taxon>Sphaerosporella</taxon>
    </lineage>
</organism>
<dbReference type="OrthoDB" id="5334088at2759"/>
<proteinExistence type="predicted"/>
<keyword evidence="3" id="KW-1185">Reference proteome</keyword>
<feature type="region of interest" description="Disordered" evidence="1">
    <location>
        <begin position="40"/>
        <end position="68"/>
    </location>
</feature>
<reference evidence="2 3" key="1">
    <citation type="submission" date="2019-09" db="EMBL/GenBank/DDBJ databases">
        <title>Draft genome of the ectomycorrhizal ascomycete Sphaerosporella brunnea.</title>
        <authorList>
            <consortium name="DOE Joint Genome Institute"/>
            <person name="Benucci G.M."/>
            <person name="Marozzi G."/>
            <person name="Antonielli L."/>
            <person name="Sanchez S."/>
            <person name="Marco P."/>
            <person name="Wang X."/>
            <person name="Falini L.B."/>
            <person name="Barry K."/>
            <person name="Haridas S."/>
            <person name="Lipzen A."/>
            <person name="Labutti K."/>
            <person name="Grigoriev I.V."/>
            <person name="Murat C."/>
            <person name="Martin F."/>
            <person name="Albertini E."/>
            <person name="Donnini D."/>
            <person name="Bonito G."/>
        </authorList>
    </citation>
    <scope>NUCLEOTIDE SEQUENCE [LARGE SCALE GENOMIC DNA]</scope>
    <source>
        <strain evidence="2 3">Sb_GMNB300</strain>
    </source>
</reference>
<evidence type="ECO:0000313" key="3">
    <source>
        <dbReference type="Proteomes" id="UP000326924"/>
    </source>
</evidence>
<name>A0A5J5EBY3_9PEZI</name>
<feature type="region of interest" description="Disordered" evidence="1">
    <location>
        <begin position="405"/>
        <end position="437"/>
    </location>
</feature>
<comment type="caution">
    <text evidence="2">The sequence shown here is derived from an EMBL/GenBank/DDBJ whole genome shotgun (WGS) entry which is preliminary data.</text>
</comment>
<feature type="compositionally biased region" description="Polar residues" evidence="1">
    <location>
        <begin position="407"/>
        <end position="424"/>
    </location>
</feature>
<dbReference type="EMBL" id="VXIS01000617">
    <property type="protein sequence ID" value="KAA8892723.1"/>
    <property type="molecule type" value="Genomic_DNA"/>
</dbReference>
<feature type="non-terminal residue" evidence="2">
    <location>
        <position position="1"/>
    </location>
</feature>
<gene>
    <name evidence="2" type="ORF">FN846DRAFT_1009762</name>
</gene>
<dbReference type="AlphaFoldDB" id="A0A5J5EBY3"/>
<evidence type="ECO:0000256" key="1">
    <source>
        <dbReference type="SAM" id="MobiDB-lite"/>
    </source>
</evidence>
<feature type="compositionally biased region" description="Polar residues" evidence="1">
    <location>
        <begin position="40"/>
        <end position="64"/>
    </location>
</feature>
<accession>A0A5J5EBY3</accession>
<dbReference type="Proteomes" id="UP000326924">
    <property type="component" value="Unassembled WGS sequence"/>
</dbReference>
<feature type="region of interest" description="Disordered" evidence="1">
    <location>
        <begin position="550"/>
        <end position="596"/>
    </location>
</feature>
<sequence>LRSFTVSPQAITAAFAAAFAFRILLLLLPESHLTTAMATKHQLSLSPTDDQNYDSSLRSSTASAAPSVDSREEARGYYIAVYSFNNSQIRELIKKTNLQGAKQADALSKLLQEFDVELVSIGLPQQDPVTHATEQELTICARNVKALGIAMVKLTELGLPFKKRIDNWYDRKVKKPSRVVQHDSSRAVQSVRARTENYNKNESYTSPGSELAVAIGGFHITTPGKHEQKDTDPNPNPWLSQEYDVFGGNRKRAHSDLPPSTGQSIQFTNNGTDEEAVARSVMLSQLLHSGLSPQTAGGASKTSFQNEAEVVDNLFGPHCAISSGPRSVSDEYANYARYLAKQDKSEKALMEESSVDTQIQGWVILEHADALAEEVLKRPQQNLLYQAPKNRSLPKLRIDTSVAVQKPVQQSQSAPVEPNSSSWETGGPSSYIPPTTTPTSGLVWGPYTGESNEPSAFISHTEEAAKIIKAIEQASGYQSTAATAIPALPRIPPHLRGLPTGDRYAMEATVLPPPLPDLPYKPPEPSSPIRERQPSYRYFSTFKAAPKYMPENTHPHNSNSNYNNNRGHLYHQQHQQQSSPGRFPRPGYQGIARPAPTRVPMHNQEFTSQLQGGGADWMTHGGEGGGLGVYMLREIPHTGPRYIR</sequence>
<evidence type="ECO:0000313" key="2">
    <source>
        <dbReference type="EMBL" id="KAA8892723.1"/>
    </source>
</evidence>
<dbReference type="InParanoid" id="A0A5J5EBY3"/>
<protein>
    <submittedName>
        <fullName evidence="2">Uncharacterized protein</fullName>
    </submittedName>
</protein>
<feature type="compositionally biased region" description="Low complexity" evidence="1">
    <location>
        <begin position="425"/>
        <end position="437"/>
    </location>
</feature>